<evidence type="ECO:0000313" key="9">
    <source>
        <dbReference type="EMBL" id="MBK5897996.1"/>
    </source>
</evidence>
<name>A0ABS1J1F3_9FIRM</name>
<dbReference type="InterPro" id="IPR050377">
    <property type="entry name" value="Radical_SAM_PqqE_MftC-like"/>
</dbReference>
<comment type="caution">
    <text evidence="9">The sequence shown here is derived from an EMBL/GenBank/DDBJ whole genome shotgun (WGS) entry which is preliminary data.</text>
</comment>
<evidence type="ECO:0000256" key="5">
    <source>
        <dbReference type="ARBA" id="ARBA00023002"/>
    </source>
</evidence>
<sequence length="361" mass="42090">MCEILSFNKSRMIPKWIVLQLLEACNLRCDMCYEWGKNGAYRNKTKLNSLEFDIVKKIIEQCAIAKPYYELFGGEPLLYNRIFDVIECIKKNGSRVDIATNGTLLEKHANELLESGITRIWVSLDGDKRINDLQRGIGTYDKAISGIKRILALRKNDIPKIGITTVVTPTNYFNIREFYLSFIKECRIDHVSFEFQNFATYECYSKYSKFLNENFNITETNSARGFVRDISDFDDIDCDKLACDMNDIKNFSQKSGIKFFNNPSTIDANNYRNYFKANWNDMLDKRNKCPFVYLHAEVSASGDVIMCHTLQDLNFGNVNKEDFLDIWNNKHCAKYRRLLRKEMMPMCIACSRYYTQTEGHS</sequence>
<dbReference type="SFLD" id="SFLDS00029">
    <property type="entry name" value="Radical_SAM"/>
    <property type="match status" value="1"/>
</dbReference>
<evidence type="ECO:0000256" key="7">
    <source>
        <dbReference type="ARBA" id="ARBA00023014"/>
    </source>
</evidence>
<comment type="cofactor">
    <cofactor evidence="1">
        <name>[4Fe-4S] cluster</name>
        <dbReference type="ChEBI" id="CHEBI:49883"/>
    </cofactor>
</comment>
<dbReference type="PANTHER" id="PTHR11228">
    <property type="entry name" value="RADICAL SAM DOMAIN PROTEIN"/>
    <property type="match status" value="1"/>
</dbReference>
<evidence type="ECO:0000313" key="10">
    <source>
        <dbReference type="Proteomes" id="UP000604730"/>
    </source>
</evidence>
<keyword evidence="7" id="KW-0411">Iron-sulfur</keyword>
<evidence type="ECO:0000256" key="6">
    <source>
        <dbReference type="ARBA" id="ARBA00023004"/>
    </source>
</evidence>
<evidence type="ECO:0000256" key="3">
    <source>
        <dbReference type="ARBA" id="ARBA00022691"/>
    </source>
</evidence>
<proteinExistence type="predicted"/>
<dbReference type="PIRSF" id="PIRSF037420">
    <property type="entry name" value="PQQ_syn_pqqE"/>
    <property type="match status" value="1"/>
</dbReference>
<organism evidence="9 10">
    <name type="scientific">Catonella massiliensis</name>
    <dbReference type="NCBI Taxonomy" id="2799636"/>
    <lineage>
        <taxon>Bacteria</taxon>
        <taxon>Bacillati</taxon>
        <taxon>Bacillota</taxon>
        <taxon>Clostridia</taxon>
        <taxon>Lachnospirales</taxon>
        <taxon>Lachnospiraceae</taxon>
        <taxon>Catonella</taxon>
    </lineage>
</organism>
<feature type="domain" description="Radical SAM core" evidence="8">
    <location>
        <begin position="11"/>
        <end position="237"/>
    </location>
</feature>
<dbReference type="InterPro" id="IPR058240">
    <property type="entry name" value="rSAM_sf"/>
</dbReference>
<protein>
    <submittedName>
        <fullName evidence="9">Radical SAM protein</fullName>
    </submittedName>
</protein>
<dbReference type="InterPro" id="IPR023885">
    <property type="entry name" value="4Fe4S-binding_SPASM_dom"/>
</dbReference>
<dbReference type="SFLD" id="SFLDG01067">
    <property type="entry name" value="SPASM/twitch_domain_containing"/>
    <property type="match status" value="1"/>
</dbReference>
<evidence type="ECO:0000259" key="8">
    <source>
        <dbReference type="PROSITE" id="PS51918"/>
    </source>
</evidence>
<keyword evidence="3" id="KW-0949">S-adenosyl-L-methionine</keyword>
<dbReference type="CDD" id="cd21109">
    <property type="entry name" value="SPASM"/>
    <property type="match status" value="1"/>
</dbReference>
<keyword evidence="6" id="KW-0408">Iron</keyword>
<dbReference type="Pfam" id="PF04055">
    <property type="entry name" value="Radical_SAM"/>
    <property type="match status" value="1"/>
</dbReference>
<dbReference type="PROSITE" id="PS51918">
    <property type="entry name" value="RADICAL_SAM"/>
    <property type="match status" value="1"/>
</dbReference>
<gene>
    <name evidence="9" type="ORF">JJN12_09460</name>
</gene>
<keyword evidence="10" id="KW-1185">Reference proteome</keyword>
<dbReference type="InterPro" id="IPR034391">
    <property type="entry name" value="AdoMet-like_SPASM_containing"/>
</dbReference>
<keyword evidence="4" id="KW-0479">Metal-binding</keyword>
<dbReference type="RefSeq" id="WP_208429447.1">
    <property type="nucleotide sequence ID" value="NZ_JAEPRJ010000001.1"/>
</dbReference>
<dbReference type="SUPFAM" id="SSF102114">
    <property type="entry name" value="Radical SAM enzymes"/>
    <property type="match status" value="1"/>
</dbReference>
<dbReference type="PROSITE" id="PS01305">
    <property type="entry name" value="MOAA_NIFB_PQQE"/>
    <property type="match status" value="1"/>
</dbReference>
<dbReference type="SFLD" id="SFLDG01387">
    <property type="entry name" value="BtrN-like_SPASM_domain_contain"/>
    <property type="match status" value="1"/>
</dbReference>
<dbReference type="Gene3D" id="3.20.20.70">
    <property type="entry name" value="Aldolase class I"/>
    <property type="match status" value="1"/>
</dbReference>
<reference evidence="9 10" key="1">
    <citation type="submission" date="2021-01" db="EMBL/GenBank/DDBJ databases">
        <title>Isolation and description of Catonella massiliensis sp. nov., a novel Catonella species, isolated from a stable periodontitis subject.</title>
        <authorList>
            <person name="Antezack A."/>
            <person name="Boxberger M."/>
            <person name="La Scola B."/>
            <person name="Monnet-Corti V."/>
        </authorList>
    </citation>
    <scope>NUCLEOTIDE SEQUENCE [LARGE SCALE GENOMIC DNA]</scope>
    <source>
        <strain evidence="9 10">Marseille-Q4567</strain>
    </source>
</reference>
<dbReference type="InterPro" id="IPR017200">
    <property type="entry name" value="PqqE-like"/>
</dbReference>
<dbReference type="Proteomes" id="UP000604730">
    <property type="component" value="Unassembled WGS sequence"/>
</dbReference>
<dbReference type="InterPro" id="IPR000385">
    <property type="entry name" value="MoaA_NifB_PqqE_Fe-S-bd_CS"/>
</dbReference>
<dbReference type="InterPro" id="IPR007197">
    <property type="entry name" value="rSAM"/>
</dbReference>
<dbReference type="PANTHER" id="PTHR11228:SF7">
    <property type="entry name" value="PQQA PEPTIDE CYCLASE"/>
    <property type="match status" value="1"/>
</dbReference>
<dbReference type="CDD" id="cd01335">
    <property type="entry name" value="Radical_SAM"/>
    <property type="match status" value="1"/>
</dbReference>
<accession>A0ABS1J1F3</accession>
<evidence type="ECO:0000256" key="4">
    <source>
        <dbReference type="ARBA" id="ARBA00022723"/>
    </source>
</evidence>
<evidence type="ECO:0000256" key="2">
    <source>
        <dbReference type="ARBA" id="ARBA00022485"/>
    </source>
</evidence>
<dbReference type="EMBL" id="JAEPRJ010000001">
    <property type="protein sequence ID" value="MBK5897996.1"/>
    <property type="molecule type" value="Genomic_DNA"/>
</dbReference>
<evidence type="ECO:0000256" key="1">
    <source>
        <dbReference type="ARBA" id="ARBA00001966"/>
    </source>
</evidence>
<dbReference type="Pfam" id="PF13186">
    <property type="entry name" value="SPASM"/>
    <property type="match status" value="1"/>
</dbReference>
<keyword evidence="2" id="KW-0004">4Fe-4S</keyword>
<dbReference type="InterPro" id="IPR013785">
    <property type="entry name" value="Aldolase_TIM"/>
</dbReference>
<keyword evidence="5" id="KW-0560">Oxidoreductase</keyword>